<dbReference type="CDD" id="cd07995">
    <property type="entry name" value="TPK"/>
    <property type="match status" value="1"/>
</dbReference>
<dbReference type="GO" id="GO:0005524">
    <property type="term" value="F:ATP binding"/>
    <property type="evidence" value="ECO:0007669"/>
    <property type="project" value="UniProtKB-KW"/>
</dbReference>
<evidence type="ECO:0000256" key="8">
    <source>
        <dbReference type="ARBA" id="ARBA00050898"/>
    </source>
</evidence>
<comment type="function">
    <text evidence="9">Catalyzes the phosphorylation of thiamine to thiamine pyrophosphate (TPP) utilizing UTP and therefore links the biosynthesis of TPP to pyrimidines metabolism. By producing thiamine pyrophosphate, a cofactor of the mitochondrial pyruvate dehydrogenase indirectly regulates pyruvate oxidation and lipogenesis. Although it can also catalyze thiamine phosphorylation using ATP and CTP in vitro, it does so with significantly lower efficiency and without physiological relevance evidence.</text>
</comment>
<keyword evidence="5" id="KW-0547">Nucleotide-binding</keyword>
<comment type="subunit">
    <text evidence="3">Homodimer.</text>
</comment>
<gene>
    <name evidence="14" type="primary">TPK1</name>
</gene>
<dbReference type="SUPFAM" id="SSF63862">
    <property type="entry name" value="Thiamin pyrophosphokinase, substrate-binding domain"/>
    <property type="match status" value="1"/>
</dbReference>
<evidence type="ECO:0000256" key="7">
    <source>
        <dbReference type="ARBA" id="ARBA00022840"/>
    </source>
</evidence>
<keyword evidence="4" id="KW-0808">Transferase</keyword>
<evidence type="ECO:0000256" key="10">
    <source>
        <dbReference type="ARBA" id="ARBA00074758"/>
    </source>
</evidence>
<keyword evidence="7" id="KW-0067">ATP-binding</keyword>
<dbReference type="FunFam" id="3.40.50.10240:FF:000006">
    <property type="entry name" value="Thiamin pyrophosphokinase 1"/>
    <property type="match status" value="1"/>
</dbReference>
<dbReference type="InterPro" id="IPR006282">
    <property type="entry name" value="Thi_PPkinase"/>
</dbReference>
<protein>
    <recommendedName>
        <fullName evidence="10">Thiamine pyrophosphokinase 1</fullName>
    </recommendedName>
    <alternativeName>
        <fullName evidence="11">Thiamin pyrophosphokinase 1</fullName>
    </alternativeName>
</protein>
<dbReference type="PANTHER" id="PTHR13622">
    <property type="entry name" value="THIAMIN PYROPHOSPHOKINASE"/>
    <property type="match status" value="1"/>
</dbReference>
<evidence type="ECO:0000313" key="15">
    <source>
        <dbReference type="Proteomes" id="UP000472261"/>
    </source>
</evidence>
<reference evidence="14" key="1">
    <citation type="submission" date="2025-08" db="UniProtKB">
        <authorList>
            <consortium name="Ensembl"/>
        </authorList>
    </citation>
    <scope>IDENTIFICATION</scope>
</reference>
<evidence type="ECO:0000256" key="9">
    <source>
        <dbReference type="ARBA" id="ARBA00055888"/>
    </source>
</evidence>
<comment type="catalytic activity">
    <reaction evidence="8">
        <text>thiamine + UTP = thiamine diphosphate + UMP + H(+)</text>
        <dbReference type="Rhea" id="RHEA:79423"/>
        <dbReference type="ChEBI" id="CHEBI:15378"/>
        <dbReference type="ChEBI" id="CHEBI:18385"/>
        <dbReference type="ChEBI" id="CHEBI:46398"/>
        <dbReference type="ChEBI" id="CHEBI:57865"/>
        <dbReference type="ChEBI" id="CHEBI:58937"/>
    </reaction>
    <physiologicalReaction direction="left-to-right" evidence="8">
        <dbReference type="Rhea" id="RHEA:79424"/>
    </physiologicalReaction>
</comment>
<keyword evidence="15" id="KW-1185">Reference proteome</keyword>
<dbReference type="GO" id="GO:0004788">
    <property type="term" value="F:thiamine diphosphokinase activity"/>
    <property type="evidence" value="ECO:0007669"/>
    <property type="project" value="InterPro"/>
</dbReference>
<proteinExistence type="inferred from homology"/>
<name>A0A669QEH9_PHACC</name>
<evidence type="ECO:0000256" key="2">
    <source>
        <dbReference type="ARBA" id="ARBA00006785"/>
    </source>
</evidence>
<dbReference type="NCBIfam" id="TIGR01378">
    <property type="entry name" value="thi_PPkinase"/>
    <property type="match status" value="1"/>
</dbReference>
<evidence type="ECO:0000256" key="6">
    <source>
        <dbReference type="ARBA" id="ARBA00022777"/>
    </source>
</evidence>
<evidence type="ECO:0000313" key="14">
    <source>
        <dbReference type="Ensembl" id="ENSPCLP00000018165.1"/>
    </source>
</evidence>
<evidence type="ECO:0000256" key="5">
    <source>
        <dbReference type="ARBA" id="ARBA00022741"/>
    </source>
</evidence>
<evidence type="ECO:0000256" key="3">
    <source>
        <dbReference type="ARBA" id="ARBA00011738"/>
    </source>
</evidence>
<dbReference type="GO" id="GO:0009229">
    <property type="term" value="P:thiamine diphosphate biosynthetic process"/>
    <property type="evidence" value="ECO:0007669"/>
    <property type="project" value="InterPro"/>
</dbReference>
<organism evidence="14 15">
    <name type="scientific">Phasianus colchicus</name>
    <name type="common">Common pheasant</name>
    <dbReference type="NCBI Taxonomy" id="9054"/>
    <lineage>
        <taxon>Eukaryota</taxon>
        <taxon>Metazoa</taxon>
        <taxon>Chordata</taxon>
        <taxon>Craniata</taxon>
        <taxon>Vertebrata</taxon>
        <taxon>Euteleostomi</taxon>
        <taxon>Archelosauria</taxon>
        <taxon>Archosauria</taxon>
        <taxon>Dinosauria</taxon>
        <taxon>Saurischia</taxon>
        <taxon>Theropoda</taxon>
        <taxon>Coelurosauria</taxon>
        <taxon>Aves</taxon>
        <taxon>Neognathae</taxon>
        <taxon>Galloanserae</taxon>
        <taxon>Galliformes</taxon>
        <taxon>Phasianidae</taxon>
        <taxon>Phasianinae</taxon>
        <taxon>Phasianus</taxon>
    </lineage>
</organism>
<dbReference type="Gene3D" id="2.60.120.320">
    <property type="entry name" value="Thiamin pyrophosphokinase, thiamin-binding domain"/>
    <property type="match status" value="1"/>
</dbReference>
<dbReference type="InterPro" id="IPR007373">
    <property type="entry name" value="Thiamin_PyroPKinase_B1-bd"/>
</dbReference>
<dbReference type="InterPro" id="IPR036759">
    <property type="entry name" value="TPK_catalytic_sf"/>
</dbReference>
<dbReference type="FunFam" id="2.60.120.320:FF:000002">
    <property type="entry name" value="Thiamine pyrophosphokinase"/>
    <property type="match status" value="1"/>
</dbReference>
<evidence type="ECO:0000256" key="11">
    <source>
        <dbReference type="ARBA" id="ARBA00076797"/>
    </source>
</evidence>
<comment type="pathway">
    <text evidence="1">Cofactor biosynthesis; thiamine diphosphate biosynthesis; thiamine diphosphate from thiamine: step 1/1.</text>
</comment>
<dbReference type="Gene3D" id="3.40.50.10240">
    <property type="entry name" value="Thiamin pyrophosphokinase, catalytic domain"/>
    <property type="match status" value="1"/>
</dbReference>
<dbReference type="GO" id="GO:0030975">
    <property type="term" value="F:thiamine binding"/>
    <property type="evidence" value="ECO:0007669"/>
    <property type="project" value="InterPro"/>
</dbReference>
<dbReference type="Pfam" id="PF04265">
    <property type="entry name" value="TPK_B1_binding"/>
    <property type="match status" value="1"/>
</dbReference>
<feature type="region of interest" description="Disordered" evidence="12">
    <location>
        <begin position="159"/>
        <end position="184"/>
    </location>
</feature>
<sequence>MSQFCSGAGSGEGQLTTENDHTPCRLFSLFRLLGAKLASETRRKPACKLPKPKFCGSDVLCCVTAAQQHMKVLRPRCRTAATARLPDFSWQNCSLQSRRHNKLTRSRSPPGPAPHRRQQPPLPAAPPSRFLNQAPSGGLRGNRASRRYRYRLPLLPSELNPAARTPAGEAGRAQVSLSPGSSGGGGWSGARRSVLVLHGERREAMERVFTPLDCLLPAGKLKFCLLILNQPFDRSHFHCLWSKAALRACADGGANRLYHITEGNQDSFLPDYISGDFDSIQPEVKAYYKVKGCELIETMDQDLTDFTKCLQILQKKIEEKGLQIDLIVTLGGLGGRFDQTMASVETLFHARNITPFPVIVIQESSLIYLLQPGKHKLQVDTGLEGSWCGLIPIGSSCDSVTTTGLRWNLANQVLKFGMLVSTSNTYDNSGIVTIKTDKPLLWTMAIKL</sequence>
<evidence type="ECO:0000256" key="12">
    <source>
        <dbReference type="SAM" id="MobiDB-lite"/>
    </source>
</evidence>
<dbReference type="SMART" id="SM00983">
    <property type="entry name" value="TPK_B1_binding"/>
    <property type="match status" value="1"/>
</dbReference>
<feature type="region of interest" description="Disordered" evidence="12">
    <location>
        <begin position="96"/>
        <end position="142"/>
    </location>
</feature>
<dbReference type="Proteomes" id="UP000472261">
    <property type="component" value="Unplaced"/>
</dbReference>
<evidence type="ECO:0000256" key="1">
    <source>
        <dbReference type="ARBA" id="ARBA00005078"/>
    </source>
</evidence>
<dbReference type="SUPFAM" id="SSF63999">
    <property type="entry name" value="Thiamin pyrophosphokinase, catalytic domain"/>
    <property type="match status" value="1"/>
</dbReference>
<dbReference type="InterPro" id="IPR036371">
    <property type="entry name" value="TPK_B1-bd_sf"/>
</dbReference>
<dbReference type="Ensembl" id="ENSPCLT00000024219.1">
    <property type="protein sequence ID" value="ENSPCLP00000018165.1"/>
    <property type="gene ID" value="ENSPCLG00000015200.1"/>
</dbReference>
<dbReference type="OrthoDB" id="25149at2759"/>
<accession>A0A669QEH9</accession>
<dbReference type="Pfam" id="PF04263">
    <property type="entry name" value="TPK_catalytic"/>
    <property type="match status" value="1"/>
</dbReference>
<feature type="domain" description="Thiamin pyrophosphokinase thiamin-binding" evidence="13">
    <location>
        <begin position="373"/>
        <end position="440"/>
    </location>
</feature>
<dbReference type="InterPro" id="IPR007371">
    <property type="entry name" value="TPK_catalytic"/>
</dbReference>
<dbReference type="GO" id="GO:0016301">
    <property type="term" value="F:kinase activity"/>
    <property type="evidence" value="ECO:0007669"/>
    <property type="project" value="UniProtKB-KW"/>
</dbReference>
<comment type="similarity">
    <text evidence="2">Belongs to the thiamine pyrophosphokinase family.</text>
</comment>
<evidence type="ECO:0000259" key="13">
    <source>
        <dbReference type="SMART" id="SM00983"/>
    </source>
</evidence>
<dbReference type="RefSeq" id="XP_031464067.1">
    <property type="nucleotide sequence ID" value="XM_031608207.1"/>
</dbReference>
<dbReference type="CTD" id="27010"/>
<keyword evidence="6" id="KW-0418">Kinase</keyword>
<dbReference type="KEGG" id="pcoc:116238489"/>
<dbReference type="GeneID" id="116238489"/>
<dbReference type="PANTHER" id="PTHR13622:SF8">
    <property type="entry name" value="THIAMIN PYROPHOSPHOKINASE 1"/>
    <property type="match status" value="1"/>
</dbReference>
<dbReference type="GO" id="GO:0006772">
    <property type="term" value="P:thiamine metabolic process"/>
    <property type="evidence" value="ECO:0007669"/>
    <property type="project" value="InterPro"/>
</dbReference>
<evidence type="ECO:0000256" key="4">
    <source>
        <dbReference type="ARBA" id="ARBA00022679"/>
    </source>
</evidence>
<reference evidence="14" key="2">
    <citation type="submission" date="2025-09" db="UniProtKB">
        <authorList>
            <consortium name="Ensembl"/>
        </authorList>
    </citation>
    <scope>IDENTIFICATION</scope>
</reference>
<dbReference type="AlphaFoldDB" id="A0A669QEH9"/>
<dbReference type="GO" id="GO:0005829">
    <property type="term" value="C:cytosol"/>
    <property type="evidence" value="ECO:0007669"/>
    <property type="project" value="UniProtKB-ARBA"/>
</dbReference>